<dbReference type="AlphaFoldDB" id="A0AAV6ZZA0"/>
<evidence type="ECO:0000256" key="3">
    <source>
        <dbReference type="ARBA" id="ARBA00022525"/>
    </source>
</evidence>
<evidence type="ECO:0000256" key="4">
    <source>
        <dbReference type="ARBA" id="ARBA00023157"/>
    </source>
</evidence>
<organism evidence="5 6">
    <name type="scientific">Engystomops pustulosus</name>
    <name type="common">Tungara frog</name>
    <name type="synonym">Physalaemus pustulosus</name>
    <dbReference type="NCBI Taxonomy" id="76066"/>
    <lineage>
        <taxon>Eukaryota</taxon>
        <taxon>Metazoa</taxon>
        <taxon>Chordata</taxon>
        <taxon>Craniata</taxon>
        <taxon>Vertebrata</taxon>
        <taxon>Euteleostomi</taxon>
        <taxon>Amphibia</taxon>
        <taxon>Batrachia</taxon>
        <taxon>Anura</taxon>
        <taxon>Neobatrachia</taxon>
        <taxon>Hyloidea</taxon>
        <taxon>Leptodactylidae</taxon>
        <taxon>Leiuperinae</taxon>
        <taxon>Engystomops</taxon>
    </lineage>
</organism>
<comment type="similarity">
    <text evidence="2">Belongs to the beta-microseminoprotein family.</text>
</comment>
<keyword evidence="3" id="KW-0964">Secreted</keyword>
<dbReference type="Pfam" id="PF05825">
    <property type="entry name" value="PSP94"/>
    <property type="match status" value="1"/>
</dbReference>
<dbReference type="Gene3D" id="2.10.70.10">
    <property type="entry name" value="Complement Module, domain 1"/>
    <property type="match status" value="1"/>
</dbReference>
<reference evidence="5" key="1">
    <citation type="thesis" date="2020" institute="ProQuest LLC" country="789 East Eisenhower Parkway, Ann Arbor, MI, USA">
        <title>Comparative Genomics and Chromosome Evolution.</title>
        <authorList>
            <person name="Mudd A.B."/>
        </authorList>
    </citation>
    <scope>NUCLEOTIDE SEQUENCE</scope>
    <source>
        <strain evidence="5">237g6f4</strain>
        <tissue evidence="5">Blood</tissue>
    </source>
</reference>
<gene>
    <name evidence="5" type="ORF">GDO81_004368</name>
</gene>
<evidence type="ECO:0008006" key="7">
    <source>
        <dbReference type="Google" id="ProtNLM"/>
    </source>
</evidence>
<dbReference type="SUPFAM" id="SSF57603">
    <property type="entry name" value="FnI-like domain"/>
    <property type="match status" value="1"/>
</dbReference>
<dbReference type="InterPro" id="IPR008735">
    <property type="entry name" value="PSP94"/>
</dbReference>
<evidence type="ECO:0000256" key="2">
    <source>
        <dbReference type="ARBA" id="ARBA00010352"/>
    </source>
</evidence>
<protein>
    <recommendedName>
        <fullName evidence="7">Beta-microseminoprotein</fullName>
    </recommendedName>
</protein>
<evidence type="ECO:0000256" key="1">
    <source>
        <dbReference type="ARBA" id="ARBA00004613"/>
    </source>
</evidence>
<keyword evidence="6" id="KW-1185">Reference proteome</keyword>
<dbReference type="PANTHER" id="PTHR10500">
    <property type="entry name" value="BETA-MICROSEMINOPROTEIN"/>
    <property type="match status" value="1"/>
</dbReference>
<proteinExistence type="inferred from homology"/>
<evidence type="ECO:0000313" key="6">
    <source>
        <dbReference type="Proteomes" id="UP000824782"/>
    </source>
</evidence>
<dbReference type="Gene3D" id="2.20.25.590">
    <property type="match status" value="1"/>
</dbReference>
<evidence type="ECO:0000313" key="5">
    <source>
        <dbReference type="EMBL" id="KAG8551991.1"/>
    </source>
</evidence>
<dbReference type="GO" id="GO:0005576">
    <property type="term" value="C:extracellular region"/>
    <property type="evidence" value="ECO:0007669"/>
    <property type="project" value="UniProtKB-SubCell"/>
</dbReference>
<dbReference type="Proteomes" id="UP000824782">
    <property type="component" value="Unassembled WGS sequence"/>
</dbReference>
<name>A0AAV6ZZA0_ENGPU</name>
<dbReference type="EMBL" id="WNYA01000011">
    <property type="protein sequence ID" value="KAG8551991.1"/>
    <property type="molecule type" value="Genomic_DNA"/>
</dbReference>
<sequence length="109" mass="12261">MISLCHGQCVTEMNGKMGHEVHNQKIYPLPKDGCTKDGKSYQVGDSWASDDCCFCTCYHYGVTCCAKFAKPILKDPINCTTALNMETCKYDVKRKDNSEEMCEVESWVA</sequence>
<accession>A0AAV6ZZA0</accession>
<keyword evidence="4" id="KW-1015">Disulfide bond</keyword>
<dbReference type="PANTHER" id="PTHR10500:SF0">
    <property type="entry name" value="SCO-SPONDIN-LIKE"/>
    <property type="match status" value="1"/>
</dbReference>
<dbReference type="EMBL" id="WNYA01000011">
    <property type="protein sequence ID" value="KAG8551990.1"/>
    <property type="molecule type" value="Genomic_DNA"/>
</dbReference>
<comment type="subcellular location">
    <subcellularLocation>
        <location evidence="1">Secreted</location>
    </subcellularLocation>
</comment>
<comment type="caution">
    <text evidence="5">The sequence shown here is derived from an EMBL/GenBank/DDBJ whole genome shotgun (WGS) entry which is preliminary data.</text>
</comment>